<dbReference type="EMBL" id="CAEZSM010000124">
    <property type="protein sequence ID" value="CAB4547784.1"/>
    <property type="molecule type" value="Genomic_DNA"/>
</dbReference>
<dbReference type="SUPFAM" id="SSF46977">
    <property type="entry name" value="Succinate dehydrogenase/fumarate reductase flavoprotein C-terminal domain"/>
    <property type="match status" value="1"/>
</dbReference>
<dbReference type="InterPro" id="IPR036188">
    <property type="entry name" value="FAD/NAD-bd_sf"/>
</dbReference>
<keyword evidence="3" id="KW-0274">FAD</keyword>
<dbReference type="PIRSF" id="PIRSF000171">
    <property type="entry name" value="SDHA_APRA_LASPO"/>
    <property type="match status" value="1"/>
</dbReference>
<dbReference type="InterPro" id="IPR003953">
    <property type="entry name" value="FAD-dep_OxRdtase_2_FAD-bd"/>
</dbReference>
<dbReference type="Gene3D" id="1.20.58.100">
    <property type="entry name" value="Fumarate reductase/succinate dehydrogenase flavoprotein-like, C-terminal domain"/>
    <property type="match status" value="1"/>
</dbReference>
<evidence type="ECO:0000256" key="3">
    <source>
        <dbReference type="ARBA" id="ARBA00022827"/>
    </source>
</evidence>
<dbReference type="SUPFAM" id="SSF56425">
    <property type="entry name" value="Succinate dehydrogenase/fumarate reductase flavoprotein, catalytic domain"/>
    <property type="match status" value="1"/>
</dbReference>
<dbReference type="Pfam" id="PF00890">
    <property type="entry name" value="FAD_binding_2"/>
    <property type="match status" value="1"/>
</dbReference>
<organism evidence="7">
    <name type="scientific">freshwater metagenome</name>
    <dbReference type="NCBI Taxonomy" id="449393"/>
    <lineage>
        <taxon>unclassified sequences</taxon>
        <taxon>metagenomes</taxon>
        <taxon>ecological metagenomes</taxon>
    </lineage>
</organism>
<gene>
    <name evidence="7" type="ORF">UFOPK1438_00870</name>
    <name evidence="8" type="ORF">UFOPK3166_00208</name>
    <name evidence="9" type="ORF">UFOPK4035_00760</name>
    <name evidence="10" type="ORF">UFOPK4087_00088</name>
</gene>
<protein>
    <submittedName>
        <fullName evidence="7">Unannotated protein</fullName>
    </submittedName>
</protein>
<evidence type="ECO:0000313" key="8">
    <source>
        <dbReference type="EMBL" id="CAB4818304.1"/>
    </source>
</evidence>
<proteinExistence type="predicted"/>
<dbReference type="EMBL" id="CAFBOX010000126">
    <property type="protein sequence ID" value="CAB5000848.1"/>
    <property type="molecule type" value="Genomic_DNA"/>
</dbReference>
<dbReference type="PANTHER" id="PTHR11632">
    <property type="entry name" value="SUCCINATE DEHYDROGENASE 2 FLAVOPROTEIN SUBUNIT"/>
    <property type="match status" value="1"/>
</dbReference>
<evidence type="ECO:0000259" key="6">
    <source>
        <dbReference type="Pfam" id="PF02910"/>
    </source>
</evidence>
<dbReference type="SUPFAM" id="SSF51905">
    <property type="entry name" value="FAD/NAD(P)-binding domain"/>
    <property type="match status" value="1"/>
</dbReference>
<dbReference type="EMBL" id="CAFBPH010000009">
    <property type="protein sequence ID" value="CAB5004414.1"/>
    <property type="molecule type" value="Genomic_DNA"/>
</dbReference>
<dbReference type="FunFam" id="3.90.700.10:FF:000005">
    <property type="entry name" value="Succinate dehydrogenase flavoprotein subunit"/>
    <property type="match status" value="1"/>
</dbReference>
<accession>A0A6J6C9F3</accession>
<dbReference type="PANTHER" id="PTHR11632:SF51">
    <property type="entry name" value="SUCCINATE DEHYDROGENASE [UBIQUINONE] FLAVOPROTEIN SUBUNIT, MITOCHONDRIAL"/>
    <property type="match status" value="1"/>
</dbReference>
<evidence type="ECO:0000313" key="9">
    <source>
        <dbReference type="EMBL" id="CAB5000848.1"/>
    </source>
</evidence>
<dbReference type="InterPro" id="IPR037099">
    <property type="entry name" value="Fum_R/Succ_DH_flav-like_C_sf"/>
</dbReference>
<evidence type="ECO:0000256" key="2">
    <source>
        <dbReference type="ARBA" id="ARBA00022630"/>
    </source>
</evidence>
<dbReference type="AlphaFoldDB" id="A0A6J6C9F3"/>
<reference evidence="7" key="1">
    <citation type="submission" date="2020-05" db="EMBL/GenBank/DDBJ databases">
        <authorList>
            <person name="Chiriac C."/>
            <person name="Salcher M."/>
            <person name="Ghai R."/>
            <person name="Kavagutti S V."/>
        </authorList>
    </citation>
    <scope>NUCLEOTIDE SEQUENCE</scope>
</reference>
<dbReference type="Pfam" id="PF02910">
    <property type="entry name" value="Succ_DH_flav_C"/>
    <property type="match status" value="1"/>
</dbReference>
<dbReference type="FunFam" id="3.50.50.60:FF:000026">
    <property type="entry name" value="Succinate dehydrogenase flavoprotein subunit"/>
    <property type="match status" value="1"/>
</dbReference>
<evidence type="ECO:0000256" key="1">
    <source>
        <dbReference type="ARBA" id="ARBA00001974"/>
    </source>
</evidence>
<dbReference type="NCBIfam" id="NF005866">
    <property type="entry name" value="PRK07803.1"/>
    <property type="match status" value="1"/>
</dbReference>
<name>A0A6J6C9F3_9ZZZZ</name>
<dbReference type="PRINTS" id="PR00411">
    <property type="entry name" value="PNDRDTASEI"/>
</dbReference>
<dbReference type="PRINTS" id="PR00368">
    <property type="entry name" value="FADPNR"/>
</dbReference>
<dbReference type="InterPro" id="IPR015939">
    <property type="entry name" value="Fum_Rdtase/Succ_DH_flav-like_C"/>
</dbReference>
<keyword evidence="2" id="KW-0285">Flavoprotein</keyword>
<evidence type="ECO:0000313" key="7">
    <source>
        <dbReference type="EMBL" id="CAB4547784.1"/>
    </source>
</evidence>
<evidence type="ECO:0000259" key="5">
    <source>
        <dbReference type="Pfam" id="PF00890"/>
    </source>
</evidence>
<evidence type="ECO:0000256" key="4">
    <source>
        <dbReference type="ARBA" id="ARBA00023002"/>
    </source>
</evidence>
<dbReference type="Gene3D" id="3.90.700.10">
    <property type="entry name" value="Succinate dehydrogenase/fumarate reductase flavoprotein, catalytic domain"/>
    <property type="match status" value="1"/>
</dbReference>
<feature type="domain" description="Fumarate reductase/succinate dehydrogenase flavoprotein-like C-terminal" evidence="6">
    <location>
        <begin position="484"/>
        <end position="582"/>
    </location>
</feature>
<keyword evidence="4" id="KW-0560">Oxidoreductase</keyword>
<dbReference type="GO" id="GO:0016491">
    <property type="term" value="F:oxidoreductase activity"/>
    <property type="evidence" value="ECO:0007669"/>
    <property type="project" value="UniProtKB-KW"/>
</dbReference>
<dbReference type="InterPro" id="IPR030664">
    <property type="entry name" value="SdhA/FrdA/AprA"/>
</dbReference>
<dbReference type="Gene3D" id="3.50.50.60">
    <property type="entry name" value="FAD/NAD(P)-binding domain"/>
    <property type="match status" value="1"/>
</dbReference>
<dbReference type="InterPro" id="IPR027477">
    <property type="entry name" value="Succ_DH/fumarate_Rdtase_cat_sf"/>
</dbReference>
<sequence>MTNLEKYKYDVVVIGAGGAGLRAAVEARESGLSVAIICKSLFGKAHTVMAEGGAAASMGNVNSGDNWMVHFRDTMRGGKFLNHYRMAELHAKESPDRIWELEVWGALFDRTKEGKISQRNFGGHEYPRLAHVGDRTGLELIRTMQQRIVALQQQDARDHGNAESHMKVFSELTVTEIIKENGKVAGVYGYWRESGSEVLFDAKSVIIATGGVGKTFKITSNSWEGTGDGHALALKAGANLVDMEFLQFHPTGMVWPPSVRGILVTESVRGEGGILTNNVGERFMFKYIPEVFKNIYADNEAEADRWYLDQDNNRRPPELLPRDEVARAINSEVKAGRGTEHGGVFLDVSKRLSAEVIKKRLPSMWHQFYELAGVDITKEAMEVGPTCHYVMGGVEVEPDTAAAIGVPGLFAAGEVAGGMHGSNRLGGNSLSDLLVFGRRAGMGASEYAKKNGENPVSDAAIKAAAARIEAPFSRTGGENAYSLHAELQEITHNLVGIIRTGSELQEAIEKIAAIRARSANIAVSGDRKFNPGFHLAFDLDNMLLVAESTAKSAILREESRGGHTRDDFPGMNNKWRQVNHISSFDGNKVSVRAQALPPIPKELFDLFDVHELEKYMTPEEIAKGGSN</sequence>
<comment type="cofactor">
    <cofactor evidence="1">
        <name>FAD</name>
        <dbReference type="ChEBI" id="CHEBI:57692"/>
    </cofactor>
</comment>
<dbReference type="EMBL" id="CAFABD010000017">
    <property type="protein sequence ID" value="CAB4818304.1"/>
    <property type="molecule type" value="Genomic_DNA"/>
</dbReference>
<evidence type="ECO:0000313" key="10">
    <source>
        <dbReference type="EMBL" id="CAB5004414.1"/>
    </source>
</evidence>
<feature type="domain" description="FAD-dependent oxidoreductase 2 FAD-binding" evidence="5">
    <location>
        <begin position="10"/>
        <end position="430"/>
    </location>
</feature>